<evidence type="ECO:0000313" key="14">
    <source>
        <dbReference type="EMBL" id="CEA16852.1"/>
    </source>
</evidence>
<comment type="subunit">
    <text evidence="3 12">Monomer.</text>
</comment>
<dbReference type="SUPFAM" id="SSF47323">
    <property type="entry name" value="Anticodon-binding domain of a subclass of class I aminoacyl-tRNA synthetases"/>
    <property type="match status" value="1"/>
</dbReference>
<evidence type="ECO:0000256" key="9">
    <source>
        <dbReference type="ARBA" id="ARBA00022840"/>
    </source>
</evidence>
<dbReference type="EMBL" id="LN515532">
    <property type="protein sequence ID" value="CEA16852.1"/>
    <property type="molecule type" value="Genomic_DNA"/>
</dbReference>
<dbReference type="NCBIfam" id="TIGR00435">
    <property type="entry name" value="cysS"/>
    <property type="match status" value="1"/>
</dbReference>
<dbReference type="GO" id="GO:0005829">
    <property type="term" value="C:cytosol"/>
    <property type="evidence" value="ECO:0007669"/>
    <property type="project" value="TreeGrafter"/>
</dbReference>
<dbReference type="PANTHER" id="PTHR10890">
    <property type="entry name" value="CYSTEINYL-TRNA SYNTHETASE"/>
    <property type="match status" value="1"/>
</dbReference>
<dbReference type="GO" id="GO:0004817">
    <property type="term" value="F:cysteine-tRNA ligase activity"/>
    <property type="evidence" value="ECO:0007669"/>
    <property type="project" value="UniProtKB-UniRule"/>
</dbReference>
<dbReference type="Gene3D" id="1.20.120.1910">
    <property type="entry name" value="Cysteine-tRNA ligase, C-terminal anti-codon recognition domain"/>
    <property type="match status" value="1"/>
</dbReference>
<feature type="binding site" evidence="12">
    <location>
        <position position="286"/>
    </location>
    <ligand>
        <name>Zn(2+)</name>
        <dbReference type="ChEBI" id="CHEBI:29105"/>
    </ligand>
</feature>
<dbReference type="STRING" id="1562970.ING2E5B_2124"/>
<dbReference type="GO" id="GO:0008270">
    <property type="term" value="F:zinc ion binding"/>
    <property type="evidence" value="ECO:0007669"/>
    <property type="project" value="UniProtKB-UniRule"/>
</dbReference>
<evidence type="ECO:0000256" key="12">
    <source>
        <dbReference type="HAMAP-Rule" id="MF_00041"/>
    </source>
</evidence>
<keyword evidence="4 12" id="KW-0963">Cytoplasm</keyword>
<evidence type="ECO:0000259" key="13">
    <source>
        <dbReference type="SMART" id="SM00840"/>
    </source>
</evidence>
<dbReference type="GO" id="GO:0005524">
    <property type="term" value="F:ATP binding"/>
    <property type="evidence" value="ECO:0007669"/>
    <property type="project" value="UniProtKB-UniRule"/>
</dbReference>
<keyword evidence="11 12" id="KW-0030">Aminoacyl-tRNA synthetase</keyword>
<keyword evidence="8 12" id="KW-0862">Zinc</keyword>
<evidence type="ECO:0000256" key="3">
    <source>
        <dbReference type="ARBA" id="ARBA00011245"/>
    </source>
</evidence>
<dbReference type="GO" id="GO:0006423">
    <property type="term" value="P:cysteinyl-tRNA aminoacylation"/>
    <property type="evidence" value="ECO:0007669"/>
    <property type="project" value="UniProtKB-UniRule"/>
</dbReference>
<sequence>MSYVYFFLFLLNLKKIPLIFVFLPFIKYQINMVGLKSRDLLVYNTLSREKEPFEPLHSPFVGMYVCGPTVYSDIHLGNCRTFISFDLIYRYLLHLGYKVRYVRNITDAGHLEGDRDEGDDKFAKRAKLEKLEPMEIVQKYTLGFREVLSLFNTLPPSIEPTATGHIIEQIEMIKVILDAGYAYEVNGSVYFDVEKYSKEYDYGILTNRKLEDLLEGTRELSGQDEKRGRLDFALWISAKPETLMKWPSPWGVGFPGWHIECSAMSTKYLGTSFDIHGGGMDLQATHHTNEIAQSKACHHSEPVKYWMHTNMLTVNGVRMSKSAGNGFLPKELFTGDHPLLERGYSPMTVRFFMLQSHYRNTLDFSNEALQAAEKGYKRLMGSIATLEKIIPSDVSTVDIASLEKNCYAAMNDDFSSPVLIAQLFDAVRIINSCNDKSETISSEDLIKLKEVMHTFVFDILGLTDETKSMTGSNVIEGLMNLILDIRRTARENKDWATSDKIRDELKAAGIEIKDTKTGAEWRI</sequence>
<name>A0A098C4K1_9BACT</name>
<feature type="short sequence motif" description="'HIGH' region" evidence="12">
    <location>
        <begin position="68"/>
        <end position="78"/>
    </location>
</feature>
<keyword evidence="9 12" id="KW-0067">ATP-binding</keyword>
<feature type="domain" description="Cysteinyl-tRNA synthetase class Ia DALR" evidence="13">
    <location>
        <begin position="405"/>
        <end position="468"/>
    </location>
</feature>
<dbReference type="InterPro" id="IPR056411">
    <property type="entry name" value="CysS_C"/>
</dbReference>
<dbReference type="InterPro" id="IPR024909">
    <property type="entry name" value="Cys-tRNA/MSH_ligase"/>
</dbReference>
<dbReference type="PRINTS" id="PR00983">
    <property type="entry name" value="TRNASYNTHCYS"/>
</dbReference>
<accession>A0A098C4K1</accession>
<dbReference type="PATRIC" id="fig|1562970.3.peg.2098"/>
<evidence type="ECO:0000256" key="6">
    <source>
        <dbReference type="ARBA" id="ARBA00022723"/>
    </source>
</evidence>
<protein>
    <recommendedName>
        <fullName evidence="12">Cysteine--tRNA ligase</fullName>
        <ecNumber evidence="12">6.1.1.16</ecNumber>
    </recommendedName>
    <alternativeName>
        <fullName evidence="12">Cysteinyl-tRNA synthetase</fullName>
        <shortName evidence="12">CysRS</shortName>
    </alternativeName>
</protein>
<dbReference type="InterPro" id="IPR009080">
    <property type="entry name" value="tRNAsynth_Ia_anticodon-bd"/>
</dbReference>
<dbReference type="SUPFAM" id="SSF52374">
    <property type="entry name" value="Nucleotidylyl transferase"/>
    <property type="match status" value="1"/>
</dbReference>
<evidence type="ECO:0000256" key="10">
    <source>
        <dbReference type="ARBA" id="ARBA00022917"/>
    </source>
</evidence>
<dbReference type="InterPro" id="IPR015803">
    <property type="entry name" value="Cys-tRNA-ligase"/>
</dbReference>
<keyword evidence="7 12" id="KW-0547">Nucleotide-binding</keyword>
<comment type="similarity">
    <text evidence="2 12">Belongs to the class-I aminoacyl-tRNA synthetase family.</text>
</comment>
<keyword evidence="15" id="KW-1185">Reference proteome</keyword>
<dbReference type="Pfam" id="PF09190">
    <property type="entry name" value="DALR_2"/>
    <property type="match status" value="1"/>
</dbReference>
<feature type="binding site" evidence="12">
    <location>
        <position position="66"/>
    </location>
    <ligand>
        <name>Zn(2+)</name>
        <dbReference type="ChEBI" id="CHEBI:29105"/>
    </ligand>
</feature>
<evidence type="ECO:0000256" key="4">
    <source>
        <dbReference type="ARBA" id="ARBA00022490"/>
    </source>
</evidence>
<comment type="subcellular location">
    <subcellularLocation>
        <location evidence="1 12">Cytoplasm</location>
    </subcellularLocation>
</comment>
<feature type="binding site" evidence="12">
    <location>
        <position position="261"/>
    </location>
    <ligand>
        <name>Zn(2+)</name>
        <dbReference type="ChEBI" id="CHEBI:29105"/>
    </ligand>
</feature>
<dbReference type="InterPro" id="IPR014729">
    <property type="entry name" value="Rossmann-like_a/b/a_fold"/>
</dbReference>
<proteinExistence type="inferred from homology"/>
<dbReference type="AlphaFoldDB" id="A0A098C4K1"/>
<dbReference type="Gene3D" id="3.40.50.620">
    <property type="entry name" value="HUPs"/>
    <property type="match status" value="1"/>
</dbReference>
<dbReference type="PANTHER" id="PTHR10890:SF3">
    <property type="entry name" value="CYSTEINE--TRNA LIGASE, CYTOPLASMIC"/>
    <property type="match status" value="1"/>
</dbReference>
<dbReference type="CDD" id="cd00672">
    <property type="entry name" value="CysRS_core"/>
    <property type="match status" value="1"/>
</dbReference>
<evidence type="ECO:0000256" key="2">
    <source>
        <dbReference type="ARBA" id="ARBA00005594"/>
    </source>
</evidence>
<evidence type="ECO:0000256" key="11">
    <source>
        <dbReference type="ARBA" id="ARBA00023146"/>
    </source>
</evidence>
<dbReference type="SMART" id="SM00840">
    <property type="entry name" value="DALR_2"/>
    <property type="match status" value="1"/>
</dbReference>
<dbReference type="KEGG" id="pbt:ING2E5B_2124"/>
<dbReference type="HOGENOM" id="CLU_013528_0_1_10"/>
<keyword evidence="10 12" id="KW-0648">Protein biosynthesis</keyword>
<organism evidence="14 15">
    <name type="scientific">Fermentimonas caenicola</name>
    <dbReference type="NCBI Taxonomy" id="1562970"/>
    <lineage>
        <taxon>Bacteria</taxon>
        <taxon>Pseudomonadati</taxon>
        <taxon>Bacteroidota</taxon>
        <taxon>Bacteroidia</taxon>
        <taxon>Bacteroidales</taxon>
        <taxon>Dysgonomonadaceae</taxon>
        <taxon>Fermentimonas</taxon>
    </lineage>
</organism>
<feature type="binding site" evidence="12">
    <location>
        <position position="321"/>
    </location>
    <ligand>
        <name>ATP</name>
        <dbReference type="ChEBI" id="CHEBI:30616"/>
    </ligand>
</feature>
<dbReference type="EC" id="6.1.1.16" evidence="12"/>
<evidence type="ECO:0000256" key="8">
    <source>
        <dbReference type="ARBA" id="ARBA00022833"/>
    </source>
</evidence>
<evidence type="ECO:0000256" key="1">
    <source>
        <dbReference type="ARBA" id="ARBA00004496"/>
    </source>
</evidence>
<comment type="cofactor">
    <cofactor evidence="12">
        <name>Zn(2+)</name>
        <dbReference type="ChEBI" id="CHEBI:29105"/>
    </cofactor>
    <text evidence="12">Binds 1 zinc ion per subunit.</text>
</comment>
<reference evidence="14 15" key="1">
    <citation type="submission" date="2014-08" db="EMBL/GenBank/DDBJ databases">
        <authorList>
            <person name="Wibberg D."/>
        </authorList>
    </citation>
    <scope>NUCLEOTIDE SEQUENCE [LARGE SCALE GENOMIC DNA]</scope>
    <source>
        <strain evidence="15">ING2-E5B</strain>
    </source>
</reference>
<feature type="binding site" evidence="12">
    <location>
        <position position="290"/>
    </location>
    <ligand>
        <name>Zn(2+)</name>
        <dbReference type="ChEBI" id="CHEBI:29105"/>
    </ligand>
</feature>
<dbReference type="Pfam" id="PF23493">
    <property type="entry name" value="CysS_C"/>
    <property type="match status" value="1"/>
</dbReference>
<dbReference type="InterPro" id="IPR015273">
    <property type="entry name" value="Cys-tRNA-synt_Ia_DALR"/>
</dbReference>
<evidence type="ECO:0000313" key="15">
    <source>
        <dbReference type="Proteomes" id="UP000032417"/>
    </source>
</evidence>
<dbReference type="Pfam" id="PF01406">
    <property type="entry name" value="tRNA-synt_1e"/>
    <property type="match status" value="1"/>
</dbReference>
<evidence type="ECO:0000256" key="5">
    <source>
        <dbReference type="ARBA" id="ARBA00022598"/>
    </source>
</evidence>
<evidence type="ECO:0000256" key="7">
    <source>
        <dbReference type="ARBA" id="ARBA00022741"/>
    </source>
</evidence>
<dbReference type="HAMAP" id="MF_00041">
    <property type="entry name" value="Cys_tRNA_synth"/>
    <property type="match status" value="1"/>
</dbReference>
<comment type="catalytic activity">
    <reaction evidence="12">
        <text>tRNA(Cys) + L-cysteine + ATP = L-cysteinyl-tRNA(Cys) + AMP + diphosphate</text>
        <dbReference type="Rhea" id="RHEA:17773"/>
        <dbReference type="Rhea" id="RHEA-COMP:9661"/>
        <dbReference type="Rhea" id="RHEA-COMP:9679"/>
        <dbReference type="ChEBI" id="CHEBI:30616"/>
        <dbReference type="ChEBI" id="CHEBI:33019"/>
        <dbReference type="ChEBI" id="CHEBI:35235"/>
        <dbReference type="ChEBI" id="CHEBI:78442"/>
        <dbReference type="ChEBI" id="CHEBI:78517"/>
        <dbReference type="ChEBI" id="CHEBI:456215"/>
        <dbReference type="EC" id="6.1.1.16"/>
    </reaction>
</comment>
<gene>
    <name evidence="12 14" type="primary">cysS</name>
    <name evidence="14" type="ORF">ING2E5B_2124</name>
</gene>
<keyword evidence="5 12" id="KW-0436">Ligase</keyword>
<feature type="short sequence motif" description="'KMSKS' region" evidence="12">
    <location>
        <begin position="318"/>
        <end position="322"/>
    </location>
</feature>
<dbReference type="Proteomes" id="UP000032417">
    <property type="component" value="Chromosome 1"/>
</dbReference>
<dbReference type="InterPro" id="IPR032678">
    <property type="entry name" value="tRNA-synt_1_cat_dom"/>
</dbReference>
<keyword evidence="6 12" id="KW-0479">Metal-binding</keyword>